<evidence type="ECO:0000313" key="1">
    <source>
        <dbReference type="EMBL" id="ORM54301.1"/>
    </source>
</evidence>
<comment type="caution">
    <text evidence="1">The sequence shown here is derived from an EMBL/GenBank/DDBJ whole genome shotgun (WGS) entry which is preliminary data.</text>
</comment>
<gene>
    <name evidence="1" type="ORF">HA41_05880</name>
</gene>
<dbReference type="Proteomes" id="UP000193933">
    <property type="component" value="Unassembled WGS sequence"/>
</dbReference>
<dbReference type="RefSeq" id="WP_094119998.1">
    <property type="nucleotide sequence ID" value="NZ_MLFN01000010.1"/>
</dbReference>
<protein>
    <submittedName>
        <fullName evidence="1">Uncharacterized protein</fullName>
    </submittedName>
</protein>
<proteinExistence type="predicted"/>
<accession>A0A1X1BZ28</accession>
<dbReference type="AlphaFoldDB" id="A0A1X1BZ28"/>
<name>A0A1X1BZ28_9GAMM</name>
<dbReference type="EMBL" id="MLFN01000010">
    <property type="protein sequence ID" value="ORM54301.1"/>
    <property type="molecule type" value="Genomic_DNA"/>
</dbReference>
<keyword evidence="2" id="KW-1185">Reference proteome</keyword>
<evidence type="ECO:0000313" key="2">
    <source>
        <dbReference type="Proteomes" id="UP000193933"/>
    </source>
</evidence>
<organism evidence="1 2">
    <name type="scientific">Pantoea conspicua</name>
    <dbReference type="NCBI Taxonomy" id="472705"/>
    <lineage>
        <taxon>Bacteria</taxon>
        <taxon>Pseudomonadati</taxon>
        <taxon>Pseudomonadota</taxon>
        <taxon>Gammaproteobacteria</taxon>
        <taxon>Enterobacterales</taxon>
        <taxon>Erwiniaceae</taxon>
        <taxon>Pantoea</taxon>
    </lineage>
</organism>
<reference evidence="1 2" key="1">
    <citation type="journal article" date="2017" name="Antonie Van Leeuwenhoek">
        <title>Phylogenomic resolution of the bacterial genus Pantoea and its relationship with Erwinia and Tatumella.</title>
        <authorList>
            <person name="Palmer M."/>
            <person name="Steenkamp E.T."/>
            <person name="Coetzee M.P."/>
            <person name="Chan W.Y."/>
            <person name="van Zyl E."/>
            <person name="De Maayer P."/>
            <person name="Coutinho T.A."/>
            <person name="Blom J."/>
            <person name="Smits T.H."/>
            <person name="Duffy B."/>
            <person name="Venter S.N."/>
        </authorList>
    </citation>
    <scope>NUCLEOTIDE SEQUENCE [LARGE SCALE GENOMIC DNA]</scope>
    <source>
        <strain evidence="1 2">LMG 24534</strain>
    </source>
</reference>
<sequence>MNIVQWKDPEDLSRGFVIDLQHCSVKQLLQTVYKNPEQLISAFSDCFLLMRYSPEEAQEMSLNLYTQTRLHVTQLLQNHIDIPYVQIPANAAVQH</sequence>